<evidence type="ECO:0000313" key="1">
    <source>
        <dbReference type="EMBL" id="MPC38265.1"/>
    </source>
</evidence>
<sequence>MRSWEGDRRIVLGPNLWILPVGWQEFGLGRSSHGLRWWKASQEWWDGAESAVRNVAVPGCCGIGAAELS</sequence>
<protein>
    <submittedName>
        <fullName evidence="1">Uncharacterized protein</fullName>
    </submittedName>
</protein>
<name>A0A5B7EXU3_PORTR</name>
<accession>A0A5B7EXU3</accession>
<dbReference type="Proteomes" id="UP000324222">
    <property type="component" value="Unassembled WGS sequence"/>
</dbReference>
<comment type="caution">
    <text evidence="1">The sequence shown here is derived from an EMBL/GenBank/DDBJ whole genome shotgun (WGS) entry which is preliminary data.</text>
</comment>
<dbReference type="AlphaFoldDB" id="A0A5B7EXU3"/>
<proteinExistence type="predicted"/>
<dbReference type="EMBL" id="VSRR010004024">
    <property type="protein sequence ID" value="MPC38265.1"/>
    <property type="molecule type" value="Genomic_DNA"/>
</dbReference>
<reference evidence="1 2" key="1">
    <citation type="submission" date="2019-05" db="EMBL/GenBank/DDBJ databases">
        <title>Another draft genome of Portunus trituberculatus and its Hox gene families provides insights of decapod evolution.</title>
        <authorList>
            <person name="Jeong J.-H."/>
            <person name="Song I."/>
            <person name="Kim S."/>
            <person name="Choi T."/>
            <person name="Kim D."/>
            <person name="Ryu S."/>
            <person name="Kim W."/>
        </authorList>
    </citation>
    <scope>NUCLEOTIDE SEQUENCE [LARGE SCALE GENOMIC DNA]</scope>
    <source>
        <tissue evidence="1">Muscle</tissue>
    </source>
</reference>
<gene>
    <name evidence="1" type="ORF">E2C01_031771</name>
</gene>
<keyword evidence="2" id="KW-1185">Reference proteome</keyword>
<evidence type="ECO:0000313" key="2">
    <source>
        <dbReference type="Proteomes" id="UP000324222"/>
    </source>
</evidence>
<organism evidence="1 2">
    <name type="scientific">Portunus trituberculatus</name>
    <name type="common">Swimming crab</name>
    <name type="synonym">Neptunus trituberculatus</name>
    <dbReference type="NCBI Taxonomy" id="210409"/>
    <lineage>
        <taxon>Eukaryota</taxon>
        <taxon>Metazoa</taxon>
        <taxon>Ecdysozoa</taxon>
        <taxon>Arthropoda</taxon>
        <taxon>Crustacea</taxon>
        <taxon>Multicrustacea</taxon>
        <taxon>Malacostraca</taxon>
        <taxon>Eumalacostraca</taxon>
        <taxon>Eucarida</taxon>
        <taxon>Decapoda</taxon>
        <taxon>Pleocyemata</taxon>
        <taxon>Brachyura</taxon>
        <taxon>Eubrachyura</taxon>
        <taxon>Portunoidea</taxon>
        <taxon>Portunidae</taxon>
        <taxon>Portuninae</taxon>
        <taxon>Portunus</taxon>
    </lineage>
</organism>